<keyword evidence="2" id="KW-1185">Reference proteome</keyword>
<dbReference type="AlphaFoldDB" id="A0A0D3FTY3"/>
<organism evidence="1">
    <name type="scientific">Oryza barthii</name>
    <dbReference type="NCBI Taxonomy" id="65489"/>
    <lineage>
        <taxon>Eukaryota</taxon>
        <taxon>Viridiplantae</taxon>
        <taxon>Streptophyta</taxon>
        <taxon>Embryophyta</taxon>
        <taxon>Tracheophyta</taxon>
        <taxon>Spermatophyta</taxon>
        <taxon>Magnoliopsida</taxon>
        <taxon>Liliopsida</taxon>
        <taxon>Poales</taxon>
        <taxon>Poaceae</taxon>
        <taxon>BOP clade</taxon>
        <taxon>Oryzoideae</taxon>
        <taxon>Oryzeae</taxon>
        <taxon>Oryzinae</taxon>
        <taxon>Oryza</taxon>
    </lineage>
</organism>
<dbReference type="PaxDb" id="65489-OBART04G06870.1"/>
<dbReference type="Gramene" id="OBART04G06870.1">
    <property type="protein sequence ID" value="OBART04G06870.1"/>
    <property type="gene ID" value="OBART04G06870"/>
</dbReference>
<name>A0A0D3FTY3_9ORYZ</name>
<dbReference type="EnsemblPlants" id="OBART04G06870.1">
    <property type="protein sequence ID" value="OBART04G06870.1"/>
    <property type="gene ID" value="OBART04G06870"/>
</dbReference>
<proteinExistence type="predicted"/>
<accession>A0A0D3FTY3</accession>
<evidence type="ECO:0000313" key="2">
    <source>
        <dbReference type="Proteomes" id="UP000026960"/>
    </source>
</evidence>
<protein>
    <submittedName>
        <fullName evidence="1">Uncharacterized protein</fullName>
    </submittedName>
</protein>
<reference evidence="1" key="2">
    <citation type="submission" date="2015-03" db="UniProtKB">
        <authorList>
            <consortium name="EnsemblPlants"/>
        </authorList>
    </citation>
    <scope>IDENTIFICATION</scope>
</reference>
<reference evidence="1" key="1">
    <citation type="journal article" date="2009" name="Rice">
        <title>De Novo Next Generation Sequencing of Plant Genomes.</title>
        <authorList>
            <person name="Rounsley S."/>
            <person name="Marri P.R."/>
            <person name="Yu Y."/>
            <person name="He R."/>
            <person name="Sisneros N."/>
            <person name="Goicoechea J.L."/>
            <person name="Lee S.J."/>
            <person name="Angelova A."/>
            <person name="Kudrna D."/>
            <person name="Luo M."/>
            <person name="Affourtit J."/>
            <person name="Desany B."/>
            <person name="Knight J."/>
            <person name="Niazi F."/>
            <person name="Egholm M."/>
            <person name="Wing R.A."/>
        </authorList>
    </citation>
    <scope>NUCLEOTIDE SEQUENCE [LARGE SCALE GENOMIC DNA]</scope>
    <source>
        <strain evidence="1">cv. IRGC 105608</strain>
    </source>
</reference>
<dbReference type="Proteomes" id="UP000026960">
    <property type="component" value="Chromosome 4"/>
</dbReference>
<sequence>MDASTATLPVIEAPWPPPSSCLARLLRDQPSHPASTPGVWRGSPIGPVTYDLGPVDVRLCYTTYDFGLLQTAAESRGPMAVYLNGLTKESGFHPIILVLSISSQHLLQLSTTGSVREGRRHVRRSTARRNKLTRNRRQGMCMMRSARRATQFARMGWRCGIKIQCIKSAKRRCTDAQFLSVIRPLPCNFPPSRTAQSSPSNGQAH</sequence>
<evidence type="ECO:0000313" key="1">
    <source>
        <dbReference type="EnsemblPlants" id="OBART04G06870.1"/>
    </source>
</evidence>